<dbReference type="eggNOG" id="COG0436">
    <property type="taxonomic scope" value="Bacteria"/>
</dbReference>
<dbReference type="SMR" id="C8P7I8"/>
<evidence type="ECO:0000313" key="3">
    <source>
        <dbReference type="EMBL" id="EEW53546.1"/>
    </source>
</evidence>
<dbReference type="GO" id="GO:0030170">
    <property type="term" value="F:pyridoxal phosphate binding"/>
    <property type="evidence" value="ECO:0007669"/>
    <property type="project" value="InterPro"/>
</dbReference>
<dbReference type="HOGENOM" id="CLU_038911_0_0_9"/>
<dbReference type="AlphaFoldDB" id="C8P7I8"/>
<dbReference type="Pfam" id="PF00155">
    <property type="entry name" value="Aminotran_1_2"/>
    <property type="match status" value="1"/>
</dbReference>
<dbReference type="Gene3D" id="3.40.640.10">
    <property type="entry name" value="Type I PLP-dependent aspartate aminotransferase-like (Major domain)"/>
    <property type="match status" value="1"/>
</dbReference>
<dbReference type="GO" id="GO:0047688">
    <property type="term" value="F:aspartate 4-decarboxylase activity"/>
    <property type="evidence" value="ECO:0007669"/>
    <property type="project" value="UniProtKB-EC"/>
</dbReference>
<dbReference type="Gene3D" id="1.10.20.110">
    <property type="match status" value="1"/>
</dbReference>
<accession>C8P7I8</accession>
<dbReference type="NCBIfam" id="NF006755">
    <property type="entry name" value="PRK09275.1"/>
    <property type="match status" value="1"/>
</dbReference>
<dbReference type="SUPFAM" id="SSF53383">
    <property type="entry name" value="PLP-dependent transferases"/>
    <property type="match status" value="1"/>
</dbReference>
<keyword evidence="3" id="KW-0456">Lyase</keyword>
<protein>
    <submittedName>
        <fullName evidence="3">Aspartate 4-decarboxylase</fullName>
        <ecNumber evidence="3">4.1.1.12</ecNumber>
    </submittedName>
</protein>
<evidence type="ECO:0000313" key="6">
    <source>
        <dbReference type="Proteomes" id="UP000051883"/>
    </source>
</evidence>
<name>C8P7I8_9LACO</name>
<dbReference type="InterPro" id="IPR015421">
    <property type="entry name" value="PyrdxlP-dep_Trfase_major"/>
</dbReference>
<dbReference type="Gene3D" id="3.90.1150.10">
    <property type="entry name" value="Aspartate Aminotransferase, domain 1"/>
    <property type="match status" value="1"/>
</dbReference>
<dbReference type="InterPro" id="IPR015424">
    <property type="entry name" value="PyrdxlP-dep_Trfase"/>
</dbReference>
<dbReference type="GO" id="GO:0008483">
    <property type="term" value="F:transaminase activity"/>
    <property type="evidence" value="ECO:0007669"/>
    <property type="project" value="TreeGrafter"/>
</dbReference>
<dbReference type="InterPro" id="IPR022518">
    <property type="entry name" value="Aspartate_4-decarboxylase"/>
</dbReference>
<dbReference type="Proteomes" id="UP000003675">
    <property type="component" value="Unassembled WGS sequence"/>
</dbReference>
<keyword evidence="1" id="KW-0663">Pyridoxal phosphate</keyword>
<dbReference type="EMBL" id="AZDK01000011">
    <property type="protein sequence ID" value="KRK59897.1"/>
    <property type="molecule type" value="Genomic_DNA"/>
</dbReference>
<evidence type="ECO:0000313" key="4">
    <source>
        <dbReference type="EMBL" id="KRK59897.1"/>
    </source>
</evidence>
<dbReference type="GO" id="GO:0006520">
    <property type="term" value="P:amino acid metabolic process"/>
    <property type="evidence" value="ECO:0007669"/>
    <property type="project" value="TreeGrafter"/>
</dbReference>
<proteinExistence type="predicted"/>
<dbReference type="PANTHER" id="PTHR43795">
    <property type="entry name" value="BIFUNCTIONAL ASPARTATE AMINOTRANSFERASE AND GLUTAMATE/ASPARTATE-PREPHENATE AMINOTRANSFERASE-RELATED"/>
    <property type="match status" value="1"/>
</dbReference>
<dbReference type="InterPro" id="IPR015422">
    <property type="entry name" value="PyrdxlP-dep_Trfase_small"/>
</dbReference>
<dbReference type="PATRIC" id="fig|525309.8.peg.317"/>
<dbReference type="EC" id="4.1.1.12" evidence="3"/>
<evidence type="ECO:0000256" key="1">
    <source>
        <dbReference type="ARBA" id="ARBA00022898"/>
    </source>
</evidence>
<keyword evidence="6" id="KW-1185">Reference proteome</keyword>
<dbReference type="InterPro" id="IPR004839">
    <property type="entry name" value="Aminotransferase_I/II_large"/>
</dbReference>
<comment type="caution">
    <text evidence="3">The sequence shown here is derived from an EMBL/GenBank/DDBJ whole genome shotgun (WGS) entry which is preliminary data.</text>
</comment>
<reference evidence="4 6" key="2">
    <citation type="journal article" date="2015" name="Genome Announc.">
        <title>Expanding the biotechnology potential of lactobacilli through comparative genomics of 213 strains and associated genera.</title>
        <authorList>
            <person name="Sun Z."/>
            <person name="Harris H.M."/>
            <person name="McCann A."/>
            <person name="Guo C."/>
            <person name="Argimon S."/>
            <person name="Zhang W."/>
            <person name="Yang X."/>
            <person name="Jeffery I.B."/>
            <person name="Cooney J.C."/>
            <person name="Kagawa T.F."/>
            <person name="Liu W."/>
            <person name="Song Y."/>
            <person name="Salvetti E."/>
            <person name="Wrobel A."/>
            <person name="Rasinkangas P."/>
            <person name="Parkhill J."/>
            <person name="Rea M.C."/>
            <person name="O'Sullivan O."/>
            <person name="Ritari J."/>
            <person name="Douillard F.P."/>
            <person name="Paul Ross R."/>
            <person name="Yang R."/>
            <person name="Briner A.E."/>
            <person name="Felis G.E."/>
            <person name="de Vos W.M."/>
            <person name="Barrangou R."/>
            <person name="Klaenhammer T.R."/>
            <person name="Caufield P.W."/>
            <person name="Cui Y."/>
            <person name="Zhang H."/>
            <person name="O'Toole P.W."/>
        </authorList>
    </citation>
    <scope>NUCLEOTIDE SEQUENCE [LARGE SCALE GENOMIC DNA]</scope>
    <source>
        <strain evidence="4 6">DSM 16041</strain>
    </source>
</reference>
<reference evidence="3 5" key="1">
    <citation type="submission" date="2009-09" db="EMBL/GenBank/DDBJ databases">
        <authorList>
            <person name="Qin X."/>
            <person name="Bachman B."/>
            <person name="Battles P."/>
            <person name="Bell A."/>
            <person name="Bess C."/>
            <person name="Bickham C."/>
            <person name="Chaboub L."/>
            <person name="Chen D."/>
            <person name="Coyle M."/>
            <person name="Deiros D.R."/>
            <person name="Dinh H."/>
            <person name="Forbes L."/>
            <person name="Fowler G."/>
            <person name="Francisco L."/>
            <person name="Fu Q."/>
            <person name="Gubbala S."/>
            <person name="Hale W."/>
            <person name="Han Y."/>
            <person name="Hemphill L."/>
            <person name="Highlander S.K."/>
            <person name="Hirani K."/>
            <person name="Hogues M."/>
            <person name="Jackson L."/>
            <person name="Jakkamsetti A."/>
            <person name="Javaid M."/>
            <person name="Jiang H."/>
            <person name="Korchina V."/>
            <person name="Kovar C."/>
            <person name="Lara F."/>
            <person name="Lee S."/>
            <person name="Mata R."/>
            <person name="Mathew T."/>
            <person name="Moen C."/>
            <person name="Morales K."/>
            <person name="Munidasa M."/>
            <person name="Nazareth L."/>
            <person name="Ngo R."/>
            <person name="Nguyen L."/>
            <person name="Okwuonu G."/>
            <person name="Ongeri F."/>
            <person name="Patil S."/>
            <person name="Petrosino J."/>
            <person name="Pham C."/>
            <person name="Pham P."/>
            <person name="Pu L.-L."/>
            <person name="Puazo M."/>
            <person name="Raj R."/>
            <person name="Reid J."/>
            <person name="Rouhana J."/>
            <person name="Saada N."/>
            <person name="Shang Y."/>
            <person name="Simmons D."/>
            <person name="Thornton R."/>
            <person name="Warren J."/>
            <person name="Weissenberger G."/>
            <person name="Zhang J."/>
            <person name="Zhang L."/>
            <person name="Zhou C."/>
            <person name="Zhu D."/>
            <person name="Muzny D."/>
            <person name="Worley K."/>
            <person name="Gibbs R."/>
        </authorList>
    </citation>
    <scope>NUCLEOTIDE SEQUENCE [LARGE SCALE GENOMIC DNA]</scope>
    <source>
        <strain evidence="3 5">DSM 16041</strain>
    </source>
</reference>
<sequence length="535" mass="60284">MMNNYNEEALEHLGTFEISAKMQQIARKNEHGNTFLNAGRGNPNWIQTTARLALARLVQFGVADSQRTLAKPAMAGYIEPAGIYQRLVHFLQPAEHDEDHFLLTAVKYCHHRLQLQRDAVVAEWVNGVLGNDYPSPDRCLRVTEIILNHYLQSIGYRGSGLAAATQLFPTEGATAAIVYAFNSLKENHLLNPGDKIAINTPIFPPYLQIPLLKDYELVEVDVRSYEKNDWEIAPQEIEKLADPAIKALIIVNPTNPGAQALNDKDLAAIRRVVAQRPDLMIISDEVYGTFVSDFKSVYQAAPHNTMLVYSFSKLYGCTGWRLGVIGLNNENVFDRAIAQLPLSLRKQLDRRYRSVVLHPQRLKFIDRLCADSRSIGLYHTAGLSTPQQVMMALFALSHLVNEIDKGASDPYIDQTRDLINQRYAQLYTALGIPQDKSATNTHYYALIDIYRLAGKRYGQEFRHYLADNFEQVDFLVRLAEKNGVVLVDGVGFGTKPGELRISLANLPTDDYARIGQQINKLLAEYHQQFAAERAK</sequence>
<dbReference type="EMBL" id="ACLL01000034">
    <property type="protein sequence ID" value="EEW53546.1"/>
    <property type="molecule type" value="Genomic_DNA"/>
</dbReference>
<dbReference type="NCBIfam" id="TIGR03801">
    <property type="entry name" value="asp_4_decarbox"/>
    <property type="match status" value="1"/>
</dbReference>
<dbReference type="PANTHER" id="PTHR43795:SF2">
    <property type="entry name" value="BIFUNCTIONAL ASPARTATE AMINOTRANSFERASE AND GLUTAMATE_ASPARTATE-PREPHENATE AMINOTRANSFERASE"/>
    <property type="match status" value="1"/>
</dbReference>
<evidence type="ECO:0000259" key="2">
    <source>
        <dbReference type="Pfam" id="PF00155"/>
    </source>
</evidence>
<dbReference type="CDD" id="cd00609">
    <property type="entry name" value="AAT_like"/>
    <property type="match status" value="1"/>
</dbReference>
<feature type="domain" description="Aminotransferase class I/classII large" evidence="2">
    <location>
        <begin position="163"/>
        <end position="514"/>
    </location>
</feature>
<dbReference type="InterPro" id="IPR050478">
    <property type="entry name" value="Ethylene_sulfur-biosynth"/>
</dbReference>
<evidence type="ECO:0000313" key="5">
    <source>
        <dbReference type="Proteomes" id="UP000003675"/>
    </source>
</evidence>
<gene>
    <name evidence="3" type="primary">aspD</name>
    <name evidence="4" type="ORF">FC31_GL000308</name>
    <name evidence="3" type="ORF">HMPREF0494_1282</name>
</gene>
<dbReference type="STRING" id="525309.HMPREF0494_1282"/>
<dbReference type="Proteomes" id="UP000051883">
    <property type="component" value="Unassembled WGS sequence"/>
</dbReference>
<organism evidence="3 5">
    <name type="scientific">Limosilactobacillus antri DSM 16041</name>
    <dbReference type="NCBI Taxonomy" id="525309"/>
    <lineage>
        <taxon>Bacteria</taxon>
        <taxon>Bacillati</taxon>
        <taxon>Bacillota</taxon>
        <taxon>Bacilli</taxon>
        <taxon>Lactobacillales</taxon>
        <taxon>Lactobacillaceae</taxon>
        <taxon>Limosilactobacillus</taxon>
    </lineage>
</organism>